<feature type="compositionally biased region" description="Gly residues" evidence="3">
    <location>
        <begin position="199"/>
        <end position="208"/>
    </location>
</feature>
<dbReference type="CDD" id="cd21177">
    <property type="entry name" value="LPMO_AA10"/>
    <property type="match status" value="1"/>
</dbReference>
<evidence type="ECO:0000259" key="6">
    <source>
        <dbReference type="Pfam" id="PF03067"/>
    </source>
</evidence>
<dbReference type="RefSeq" id="WP_214156914.1">
    <property type="nucleotide sequence ID" value="NZ_JAHBAY010000006.1"/>
</dbReference>
<protein>
    <submittedName>
        <fullName evidence="7">Lytic polysaccharide monooxygenase</fullName>
    </submittedName>
</protein>
<dbReference type="Gene3D" id="2.10.10.20">
    <property type="entry name" value="Carbohydrate-binding module superfamily 5/12"/>
    <property type="match status" value="1"/>
</dbReference>
<feature type="signal peptide" evidence="4">
    <location>
        <begin position="1"/>
        <end position="19"/>
    </location>
</feature>
<feature type="chain" id="PRO_5046582377" evidence="4">
    <location>
        <begin position="20"/>
        <end position="298"/>
    </location>
</feature>
<feature type="compositionally biased region" description="Low complexity" evidence="3">
    <location>
        <begin position="173"/>
        <end position="198"/>
    </location>
</feature>
<dbReference type="Pfam" id="PF02839">
    <property type="entry name" value="CBM_5_12"/>
    <property type="match status" value="1"/>
</dbReference>
<keyword evidence="7" id="KW-0503">Monooxygenase</keyword>
<feature type="region of interest" description="Disordered" evidence="3">
    <location>
        <begin position="163"/>
        <end position="259"/>
    </location>
</feature>
<keyword evidence="1 4" id="KW-0732">Signal</keyword>
<reference evidence="7 8" key="1">
    <citation type="submission" date="2021-05" db="EMBL/GenBank/DDBJ databases">
        <title>Kineosporia and Streptomyces sp. nov. two new marine actinobacteria isolated from Coral.</title>
        <authorList>
            <person name="Buangrab K."/>
            <person name="Sutthacheep M."/>
            <person name="Yeemin T."/>
            <person name="Harunari E."/>
            <person name="Igarashi Y."/>
            <person name="Kanchanasin P."/>
            <person name="Tanasupawat S."/>
            <person name="Phongsopitanun W."/>
        </authorList>
    </citation>
    <scope>NUCLEOTIDE SEQUENCE [LARGE SCALE GENOMIC DNA]</scope>
    <source>
        <strain evidence="7 8">J2-2</strain>
    </source>
</reference>
<dbReference type="PANTHER" id="PTHR34823">
    <property type="entry name" value="GLCNAC-BINDING PROTEIN A"/>
    <property type="match status" value="1"/>
</dbReference>
<keyword evidence="7" id="KW-0560">Oxidoreductase</keyword>
<keyword evidence="2" id="KW-0378">Hydrolase</keyword>
<dbReference type="Pfam" id="PF03067">
    <property type="entry name" value="LPMO_10"/>
    <property type="match status" value="1"/>
</dbReference>
<dbReference type="InterPro" id="IPR003610">
    <property type="entry name" value="CBM5/12"/>
</dbReference>
<dbReference type="InterPro" id="IPR014756">
    <property type="entry name" value="Ig_E-set"/>
</dbReference>
<evidence type="ECO:0000259" key="5">
    <source>
        <dbReference type="Pfam" id="PF02839"/>
    </source>
</evidence>
<dbReference type="CDD" id="cd12214">
    <property type="entry name" value="ChiA1_BD"/>
    <property type="match status" value="1"/>
</dbReference>
<evidence type="ECO:0000256" key="3">
    <source>
        <dbReference type="SAM" id="MobiDB-lite"/>
    </source>
</evidence>
<evidence type="ECO:0000256" key="2">
    <source>
        <dbReference type="ARBA" id="ARBA00022801"/>
    </source>
</evidence>
<dbReference type="Proteomes" id="UP001197247">
    <property type="component" value="Unassembled WGS sequence"/>
</dbReference>
<evidence type="ECO:0000256" key="1">
    <source>
        <dbReference type="ARBA" id="ARBA00022729"/>
    </source>
</evidence>
<dbReference type="Gene3D" id="2.70.50.50">
    <property type="entry name" value="chitin-binding protein cbp21"/>
    <property type="match status" value="1"/>
</dbReference>
<dbReference type="EMBL" id="JAHBAY010000006">
    <property type="protein sequence ID" value="MBT0770629.1"/>
    <property type="molecule type" value="Genomic_DNA"/>
</dbReference>
<evidence type="ECO:0000256" key="4">
    <source>
        <dbReference type="SAM" id="SignalP"/>
    </source>
</evidence>
<dbReference type="InterPro" id="IPR004302">
    <property type="entry name" value="Cellulose/chitin-bd_N"/>
</dbReference>
<name>A0ABS5THQ9_9ACTN</name>
<dbReference type="InterPro" id="IPR036573">
    <property type="entry name" value="CBM_sf_5/12"/>
</dbReference>
<comment type="caution">
    <text evidence="7">The sequence shown here is derived from an EMBL/GenBank/DDBJ whole genome shotgun (WGS) entry which is preliminary data.</text>
</comment>
<evidence type="ECO:0000313" key="7">
    <source>
        <dbReference type="EMBL" id="MBT0770629.1"/>
    </source>
</evidence>
<proteinExistence type="predicted"/>
<gene>
    <name evidence="7" type="ORF">KIH74_16925</name>
</gene>
<sequence>MTTLGTLVAGVALAGPASAHGYISSPPSRQALCAAGTVTDCGQIQYEPQSVEAPKGSRLCSGGNAAFSVLDDESRAWPSTDVGDEVTFNWTLTARHSTSTWVYYVDGEKVASFDDAGAIPNATVSHRVDLGDYSGEHTVLAVWNIADTVNAFYNCVDVNVGGAGDQGEDDESTTPTTPAGGSTGTPSGPATTYPADGTGSSGDTGGSGSSAPTTTADPTSSTSDPDGSTSDPDGSTSDPDGSTSDPGEAPESGDWQDWTWYDRGDTVTYDGVTYECRQSHTTLPGWEPPNVLALWLPE</sequence>
<evidence type="ECO:0000313" key="8">
    <source>
        <dbReference type="Proteomes" id="UP001197247"/>
    </source>
</evidence>
<feature type="domain" description="Chitin-binding type-3" evidence="5">
    <location>
        <begin position="255"/>
        <end position="295"/>
    </location>
</feature>
<keyword evidence="8" id="KW-1185">Reference proteome</keyword>
<dbReference type="PANTHER" id="PTHR34823:SF1">
    <property type="entry name" value="CHITIN-BINDING TYPE-4 DOMAIN-CONTAINING PROTEIN"/>
    <property type="match status" value="1"/>
</dbReference>
<dbReference type="SUPFAM" id="SSF81296">
    <property type="entry name" value="E set domains"/>
    <property type="match status" value="1"/>
</dbReference>
<accession>A0ABS5THQ9</accession>
<feature type="domain" description="Chitin-binding type-4" evidence="6">
    <location>
        <begin position="20"/>
        <end position="158"/>
    </location>
</feature>
<dbReference type="InterPro" id="IPR051024">
    <property type="entry name" value="GlcNAc_Chitin_IntDeg"/>
</dbReference>
<organism evidence="7 8">
    <name type="scientific">Kineosporia corallincola</name>
    <dbReference type="NCBI Taxonomy" id="2835133"/>
    <lineage>
        <taxon>Bacteria</taxon>
        <taxon>Bacillati</taxon>
        <taxon>Actinomycetota</taxon>
        <taxon>Actinomycetes</taxon>
        <taxon>Kineosporiales</taxon>
        <taxon>Kineosporiaceae</taxon>
        <taxon>Kineosporia</taxon>
    </lineage>
</organism>
<dbReference type="GO" id="GO:0004497">
    <property type="term" value="F:monooxygenase activity"/>
    <property type="evidence" value="ECO:0007669"/>
    <property type="project" value="UniProtKB-KW"/>
</dbReference>
<feature type="compositionally biased region" description="Low complexity" evidence="3">
    <location>
        <begin position="209"/>
        <end position="247"/>
    </location>
</feature>
<dbReference type="SUPFAM" id="SSF51055">
    <property type="entry name" value="Carbohydrate binding domain"/>
    <property type="match status" value="1"/>
</dbReference>